<evidence type="ECO:0000259" key="1">
    <source>
        <dbReference type="Pfam" id="PF00483"/>
    </source>
</evidence>
<dbReference type="PANTHER" id="PTHR22572">
    <property type="entry name" value="SUGAR-1-PHOSPHATE GUANYL TRANSFERASE"/>
    <property type="match status" value="1"/>
</dbReference>
<dbReference type="Proteomes" id="UP001060012">
    <property type="component" value="Chromosome"/>
</dbReference>
<keyword evidence="3" id="KW-1185">Reference proteome</keyword>
<proteinExistence type="predicted"/>
<feature type="domain" description="Nucleotidyl transferase" evidence="1">
    <location>
        <begin position="2"/>
        <end position="232"/>
    </location>
</feature>
<dbReference type="RefSeq" id="WP_254576567.1">
    <property type="nucleotide sequence ID" value="NZ_CP100595.1"/>
</dbReference>
<dbReference type="CDD" id="cd04181">
    <property type="entry name" value="NTP_transferase"/>
    <property type="match status" value="1"/>
</dbReference>
<dbReference type="Pfam" id="PF00483">
    <property type="entry name" value="NTP_transferase"/>
    <property type="match status" value="1"/>
</dbReference>
<dbReference type="InterPro" id="IPR029044">
    <property type="entry name" value="Nucleotide-diphossugar_trans"/>
</dbReference>
<dbReference type="Gene3D" id="3.90.550.10">
    <property type="entry name" value="Spore Coat Polysaccharide Biosynthesis Protein SpsA, Chain A"/>
    <property type="match status" value="1"/>
</dbReference>
<dbReference type="EMBL" id="CP100595">
    <property type="protein sequence ID" value="UTJ06388.1"/>
    <property type="molecule type" value="Genomic_DNA"/>
</dbReference>
<organism evidence="2 3">
    <name type="scientific">Arcobacter roscoffensis</name>
    <dbReference type="NCBI Taxonomy" id="2961520"/>
    <lineage>
        <taxon>Bacteria</taxon>
        <taxon>Pseudomonadati</taxon>
        <taxon>Campylobacterota</taxon>
        <taxon>Epsilonproteobacteria</taxon>
        <taxon>Campylobacterales</taxon>
        <taxon>Arcobacteraceae</taxon>
        <taxon>Arcobacter</taxon>
    </lineage>
</organism>
<gene>
    <name evidence="2" type="ORF">NJU99_14215</name>
</gene>
<protein>
    <submittedName>
        <fullName evidence="2">Nucleotidyltransferase family protein</fullName>
    </submittedName>
</protein>
<reference evidence="2" key="1">
    <citation type="submission" date="2022-07" db="EMBL/GenBank/DDBJ databases">
        <title>Arcobacter roscoffensis sp. nov., a marine bacterium isolated from coastal seawater collected from Roscoff, France.</title>
        <authorList>
            <person name="Pascual J."/>
            <person name="Lepeaux C."/>
            <person name="Methner A."/>
            <person name="Overmann J."/>
        </authorList>
    </citation>
    <scope>NUCLEOTIDE SEQUENCE</scope>
    <source>
        <strain evidence="2">ARW1-2F2</strain>
    </source>
</reference>
<dbReference type="SUPFAM" id="SSF53448">
    <property type="entry name" value="Nucleotide-diphospho-sugar transferases"/>
    <property type="match status" value="1"/>
</dbReference>
<name>A0ABY5E5H2_9BACT</name>
<dbReference type="InterPro" id="IPR050486">
    <property type="entry name" value="Mannose-1P_guanyltransferase"/>
</dbReference>
<evidence type="ECO:0000313" key="2">
    <source>
        <dbReference type="EMBL" id="UTJ06388.1"/>
    </source>
</evidence>
<sequence length="241" mass="27690">MKALLLAAGLGTRLRPITNTIPKCLVEINKKPLLEYWLQNLSEIGVNEFLINTHYLSDKVQEFVENSNFKNNITLVHEKELLNTGGTLLANKEFFIKEEEFFLIHADNLCFCDFEVFVDTHKKNKDICEITMMLFETGTPKSCGIVELDSKNIVQKFHEKVENPPSNLANGAVYICNNTILDYLESLNKKEIDFSLDVIPNYLGKINTFLNDVYHRDIGTVESYKQAVKDIKNFDLFKNNI</sequence>
<dbReference type="InterPro" id="IPR005835">
    <property type="entry name" value="NTP_transferase_dom"/>
</dbReference>
<accession>A0ABY5E5H2</accession>
<evidence type="ECO:0000313" key="3">
    <source>
        <dbReference type="Proteomes" id="UP001060012"/>
    </source>
</evidence>